<evidence type="ECO:0000313" key="2">
    <source>
        <dbReference type="Proteomes" id="UP000237000"/>
    </source>
</evidence>
<dbReference type="EMBL" id="JXTC01000002">
    <property type="protein sequence ID" value="POO03553.1"/>
    <property type="molecule type" value="Genomic_DNA"/>
</dbReference>
<keyword evidence="1" id="KW-0418">Kinase</keyword>
<accession>A0A2P5G0H2</accession>
<dbReference type="InterPro" id="IPR029159">
    <property type="entry name" value="CA109-like"/>
</dbReference>
<dbReference type="PANTHER" id="PTHR37904">
    <property type="entry name" value="OS10G0566900 PROTEIN"/>
    <property type="match status" value="1"/>
</dbReference>
<dbReference type="Pfam" id="PF15011">
    <property type="entry name" value="CA109-like"/>
    <property type="match status" value="1"/>
</dbReference>
<gene>
    <name evidence="1" type="ORF">TorRG33x02_007580</name>
</gene>
<proteinExistence type="predicted"/>
<name>A0A2P5G0H2_TREOI</name>
<dbReference type="Proteomes" id="UP000237000">
    <property type="component" value="Unassembled WGS sequence"/>
</dbReference>
<keyword evidence="1" id="KW-0808">Transferase</keyword>
<dbReference type="AlphaFoldDB" id="A0A2P5G0H2"/>
<organism evidence="1 2">
    <name type="scientific">Trema orientale</name>
    <name type="common">Charcoal tree</name>
    <name type="synonym">Celtis orientalis</name>
    <dbReference type="NCBI Taxonomy" id="63057"/>
    <lineage>
        <taxon>Eukaryota</taxon>
        <taxon>Viridiplantae</taxon>
        <taxon>Streptophyta</taxon>
        <taxon>Embryophyta</taxon>
        <taxon>Tracheophyta</taxon>
        <taxon>Spermatophyta</taxon>
        <taxon>Magnoliopsida</taxon>
        <taxon>eudicotyledons</taxon>
        <taxon>Gunneridae</taxon>
        <taxon>Pentapetalae</taxon>
        <taxon>rosids</taxon>
        <taxon>fabids</taxon>
        <taxon>Rosales</taxon>
        <taxon>Cannabaceae</taxon>
        <taxon>Trema</taxon>
    </lineage>
</organism>
<reference evidence="2" key="1">
    <citation type="submission" date="2016-06" db="EMBL/GenBank/DDBJ databases">
        <title>Parallel loss of symbiosis genes in relatives of nitrogen-fixing non-legume Parasponia.</title>
        <authorList>
            <person name="Van Velzen R."/>
            <person name="Holmer R."/>
            <person name="Bu F."/>
            <person name="Rutten L."/>
            <person name="Van Zeijl A."/>
            <person name="Liu W."/>
            <person name="Santuari L."/>
            <person name="Cao Q."/>
            <person name="Sharma T."/>
            <person name="Shen D."/>
            <person name="Roswanjaya Y."/>
            <person name="Wardhani T."/>
            <person name="Kalhor M.S."/>
            <person name="Jansen J."/>
            <person name="Van den Hoogen J."/>
            <person name="Gungor B."/>
            <person name="Hartog M."/>
            <person name="Hontelez J."/>
            <person name="Verver J."/>
            <person name="Yang W.-C."/>
            <person name="Schijlen E."/>
            <person name="Repin R."/>
            <person name="Schilthuizen M."/>
            <person name="Schranz E."/>
            <person name="Heidstra R."/>
            <person name="Miyata K."/>
            <person name="Fedorova E."/>
            <person name="Kohlen W."/>
            <person name="Bisseling T."/>
            <person name="Smit S."/>
            <person name="Geurts R."/>
        </authorList>
    </citation>
    <scope>NUCLEOTIDE SEQUENCE [LARGE SCALE GENOMIC DNA]</scope>
    <source>
        <strain evidence="2">cv. RG33-2</strain>
    </source>
</reference>
<dbReference type="InterPro" id="IPR038985">
    <property type="entry name" value="OPRN-like"/>
</dbReference>
<protein>
    <submittedName>
        <fullName evidence="1">Casein Kinase 2 substrate</fullName>
    </submittedName>
</protein>
<evidence type="ECO:0000313" key="1">
    <source>
        <dbReference type="EMBL" id="POO03553.1"/>
    </source>
</evidence>
<sequence>MDSMIKKFQQRFKKVRREMERWEELQSRLRSHFRNAASIIQRLQMLNNIKNYDSLNCVNGTGDEVLMKQMANRWRTF</sequence>
<dbReference type="InParanoid" id="A0A2P5G0H2"/>
<keyword evidence="2" id="KW-1185">Reference proteome</keyword>
<dbReference type="GO" id="GO:0016301">
    <property type="term" value="F:kinase activity"/>
    <property type="evidence" value="ECO:0007669"/>
    <property type="project" value="UniProtKB-KW"/>
</dbReference>
<dbReference type="OrthoDB" id="2018540at2759"/>
<comment type="caution">
    <text evidence="1">The sequence shown here is derived from an EMBL/GenBank/DDBJ whole genome shotgun (WGS) entry which is preliminary data.</text>
</comment>
<dbReference type="PANTHER" id="PTHR37904:SF2">
    <property type="entry name" value="OS10G0566900 PROTEIN"/>
    <property type="match status" value="1"/>
</dbReference>
<dbReference type="STRING" id="63057.A0A2P5G0H2"/>